<feature type="transmembrane region" description="Helical" evidence="1">
    <location>
        <begin position="378"/>
        <end position="396"/>
    </location>
</feature>
<keyword evidence="1" id="KW-0812">Transmembrane</keyword>
<name>A0ABV9MXP5_9ENTE</name>
<feature type="transmembrane region" description="Helical" evidence="1">
    <location>
        <begin position="56"/>
        <end position="75"/>
    </location>
</feature>
<organism evidence="2 3">
    <name type="scientific">Enterococcus lemanii</name>
    <dbReference type="NCBI Taxonomy" id="1159752"/>
    <lineage>
        <taxon>Bacteria</taxon>
        <taxon>Bacillati</taxon>
        <taxon>Bacillota</taxon>
        <taxon>Bacilli</taxon>
        <taxon>Lactobacillales</taxon>
        <taxon>Enterococcaceae</taxon>
        <taxon>Enterococcus</taxon>
    </lineage>
</organism>
<evidence type="ECO:0000256" key="1">
    <source>
        <dbReference type="SAM" id="Phobius"/>
    </source>
</evidence>
<protein>
    <submittedName>
        <fullName evidence="2">ABC transporter permease</fullName>
    </submittedName>
</protein>
<keyword evidence="1" id="KW-1133">Transmembrane helix</keyword>
<evidence type="ECO:0000313" key="3">
    <source>
        <dbReference type="Proteomes" id="UP001595969"/>
    </source>
</evidence>
<evidence type="ECO:0000313" key="2">
    <source>
        <dbReference type="EMBL" id="MFC4719909.1"/>
    </source>
</evidence>
<dbReference type="Proteomes" id="UP001595969">
    <property type="component" value="Unassembled WGS sequence"/>
</dbReference>
<comment type="caution">
    <text evidence="2">The sequence shown here is derived from an EMBL/GenBank/DDBJ whole genome shotgun (WGS) entry which is preliminary data.</text>
</comment>
<feature type="transmembrane region" description="Helical" evidence="1">
    <location>
        <begin position="20"/>
        <end position="44"/>
    </location>
</feature>
<feature type="transmembrane region" description="Helical" evidence="1">
    <location>
        <begin position="124"/>
        <end position="145"/>
    </location>
</feature>
<feature type="transmembrane region" description="Helical" evidence="1">
    <location>
        <begin position="188"/>
        <end position="206"/>
    </location>
</feature>
<dbReference type="EMBL" id="JBHSGS010000049">
    <property type="protein sequence ID" value="MFC4719909.1"/>
    <property type="molecule type" value="Genomic_DNA"/>
</dbReference>
<accession>A0ABV9MXP5</accession>
<feature type="transmembrane region" description="Helical" evidence="1">
    <location>
        <begin position="313"/>
        <end position="339"/>
    </location>
</feature>
<feature type="transmembrane region" description="Helical" evidence="1">
    <location>
        <begin position="351"/>
        <end position="372"/>
    </location>
</feature>
<feature type="transmembrane region" description="Helical" evidence="1">
    <location>
        <begin position="166"/>
        <end position="182"/>
    </location>
</feature>
<proteinExistence type="predicted"/>
<gene>
    <name evidence="2" type="ORF">ACFO5I_09240</name>
</gene>
<dbReference type="InterPro" id="IPR010288">
    <property type="entry name" value="EcsB_ABC"/>
</dbReference>
<feature type="transmembrane region" description="Helical" evidence="1">
    <location>
        <begin position="285"/>
        <end position="307"/>
    </location>
</feature>
<reference evidence="3" key="1">
    <citation type="journal article" date="2019" name="Int. J. Syst. Evol. Microbiol.">
        <title>The Global Catalogue of Microorganisms (GCM) 10K type strain sequencing project: providing services to taxonomists for standard genome sequencing and annotation.</title>
        <authorList>
            <consortium name="The Broad Institute Genomics Platform"/>
            <consortium name="The Broad Institute Genome Sequencing Center for Infectious Disease"/>
            <person name="Wu L."/>
            <person name="Ma J."/>
        </authorList>
    </citation>
    <scope>NUCLEOTIDE SEQUENCE [LARGE SCALE GENOMIC DNA]</scope>
    <source>
        <strain evidence="3">CGMCC 1.19032</strain>
    </source>
</reference>
<dbReference type="RefSeq" id="WP_204652811.1">
    <property type="nucleotide sequence ID" value="NZ_JAFBFD010000002.1"/>
</dbReference>
<keyword evidence="1" id="KW-0472">Membrane</keyword>
<dbReference type="PIRSF" id="PIRSF037259">
    <property type="entry name" value="EcsB_ABC"/>
    <property type="match status" value="1"/>
</dbReference>
<sequence length="409" mass="47632">MKQFFQQRVAKHQKKMQRYLRYVINDHFALTMTFLVGGLGFYYADLLKTLPSPFPLGNVIVLVFWLMTLHLGHFASLTQLPDAVFLLPKERAMRQYLVQAFLYSCYLPFGLLILTTAFSMPLVVVASTKVTFQSTAFFILLLWILKASHLFVQQLDFYQGMRPKRWQFYSLWLSSSTAILAVSLFYTYLLGLALAIIQVGSFYLFTWKKNTARLDWERLIQVEQSRLHRLYQFIHLFTDVPEMKGQVKRRKHFDILLQKIPLRQENTYLYLFARHFLRGTEYSGLYLRLVVIGGLFLAFINEIWFALGIGALFLYLIGFQLLPLGQQFRYTTTVLLYPLATSQKEQALKKLLTVLLFVVAAVFSVIVSLTLTNWSAKLLVSGSYFVFVGLFVQFYLPYRFAKTNKKLGI</sequence>
<dbReference type="Pfam" id="PF05975">
    <property type="entry name" value="EcsB"/>
    <property type="match status" value="1"/>
</dbReference>
<feature type="transmembrane region" description="Helical" evidence="1">
    <location>
        <begin position="96"/>
        <end position="118"/>
    </location>
</feature>
<keyword evidence="3" id="KW-1185">Reference proteome</keyword>